<keyword evidence="4" id="KW-0645">Protease</keyword>
<dbReference type="Gene3D" id="2.140.10.30">
    <property type="entry name" value="Dipeptidylpeptidase IV, N-terminal domain"/>
    <property type="match status" value="1"/>
</dbReference>
<evidence type="ECO:0000313" key="5">
    <source>
        <dbReference type="Proteomes" id="UP000295375"/>
    </source>
</evidence>
<evidence type="ECO:0000259" key="2">
    <source>
        <dbReference type="Pfam" id="PF00326"/>
    </source>
</evidence>
<feature type="chain" id="PRO_5020732312" evidence="1">
    <location>
        <begin position="21"/>
        <end position="798"/>
    </location>
</feature>
<keyword evidence="5" id="KW-1185">Reference proteome</keyword>
<dbReference type="SUPFAM" id="SSF82171">
    <property type="entry name" value="DPP6 N-terminal domain-like"/>
    <property type="match status" value="1"/>
</dbReference>
<dbReference type="InterPro" id="IPR029058">
    <property type="entry name" value="AB_hydrolase_fold"/>
</dbReference>
<dbReference type="Pfam" id="PF00326">
    <property type="entry name" value="Peptidase_S9"/>
    <property type="match status" value="1"/>
</dbReference>
<organism evidence="4 5">
    <name type="scientific">Permianibacter aggregans</name>
    <dbReference type="NCBI Taxonomy" id="1510150"/>
    <lineage>
        <taxon>Bacteria</taxon>
        <taxon>Pseudomonadati</taxon>
        <taxon>Pseudomonadota</taxon>
        <taxon>Gammaproteobacteria</taxon>
        <taxon>Pseudomonadales</taxon>
        <taxon>Pseudomonadaceae</taxon>
        <taxon>Permianibacter</taxon>
    </lineage>
</organism>
<dbReference type="AlphaFoldDB" id="A0A4R6UU38"/>
<dbReference type="Pfam" id="PF00930">
    <property type="entry name" value="DPPIV_N"/>
    <property type="match status" value="1"/>
</dbReference>
<name>A0A4R6UU38_9GAMM</name>
<feature type="signal peptide" evidence="1">
    <location>
        <begin position="1"/>
        <end position="20"/>
    </location>
</feature>
<dbReference type="Proteomes" id="UP000295375">
    <property type="component" value="Unassembled WGS sequence"/>
</dbReference>
<dbReference type="Gene3D" id="3.40.50.1820">
    <property type="entry name" value="alpha/beta hydrolase"/>
    <property type="match status" value="1"/>
</dbReference>
<dbReference type="InterPro" id="IPR050278">
    <property type="entry name" value="Serine_Prot_S9B/DPPIV"/>
</dbReference>
<keyword evidence="4" id="KW-0378">Hydrolase</keyword>
<dbReference type="PANTHER" id="PTHR11731:SF193">
    <property type="entry name" value="DIPEPTIDYL PEPTIDASE 9"/>
    <property type="match status" value="1"/>
</dbReference>
<dbReference type="GO" id="GO:0008239">
    <property type="term" value="F:dipeptidyl-peptidase activity"/>
    <property type="evidence" value="ECO:0007669"/>
    <property type="project" value="TreeGrafter"/>
</dbReference>
<dbReference type="GO" id="GO:0006508">
    <property type="term" value="P:proteolysis"/>
    <property type="evidence" value="ECO:0007669"/>
    <property type="project" value="InterPro"/>
</dbReference>
<accession>A0A4R6UU38</accession>
<dbReference type="EMBL" id="SNYM01000002">
    <property type="protein sequence ID" value="TDQ50672.1"/>
    <property type="molecule type" value="Genomic_DNA"/>
</dbReference>
<dbReference type="SUPFAM" id="SSF53474">
    <property type="entry name" value="alpha/beta-Hydrolases"/>
    <property type="match status" value="1"/>
</dbReference>
<dbReference type="GO" id="GO:0004177">
    <property type="term" value="F:aminopeptidase activity"/>
    <property type="evidence" value="ECO:0007669"/>
    <property type="project" value="UniProtKB-KW"/>
</dbReference>
<keyword evidence="4" id="KW-0031">Aminopeptidase</keyword>
<dbReference type="PANTHER" id="PTHR11731">
    <property type="entry name" value="PROTEASE FAMILY S9B,C DIPEPTIDYL-PEPTIDASE IV-RELATED"/>
    <property type="match status" value="1"/>
</dbReference>
<dbReference type="GO" id="GO:0008236">
    <property type="term" value="F:serine-type peptidase activity"/>
    <property type="evidence" value="ECO:0007669"/>
    <property type="project" value="InterPro"/>
</dbReference>
<feature type="domain" description="Dipeptidylpeptidase IV N-terminal" evidence="3">
    <location>
        <begin position="342"/>
        <end position="502"/>
    </location>
</feature>
<dbReference type="InterPro" id="IPR001375">
    <property type="entry name" value="Peptidase_S9_cat"/>
</dbReference>
<evidence type="ECO:0000259" key="3">
    <source>
        <dbReference type="Pfam" id="PF00930"/>
    </source>
</evidence>
<dbReference type="InterPro" id="IPR002469">
    <property type="entry name" value="Peptidase_S9B_N"/>
</dbReference>
<evidence type="ECO:0000313" key="4">
    <source>
        <dbReference type="EMBL" id="TDQ50672.1"/>
    </source>
</evidence>
<comment type="caution">
    <text evidence="4">The sequence shown here is derived from an EMBL/GenBank/DDBJ whole genome shotgun (WGS) entry which is preliminary data.</text>
</comment>
<feature type="domain" description="Peptidase S9 prolyl oligopeptidase catalytic" evidence="2">
    <location>
        <begin position="593"/>
        <end position="789"/>
    </location>
</feature>
<proteinExistence type="predicted"/>
<reference evidence="4 5" key="1">
    <citation type="submission" date="2019-03" db="EMBL/GenBank/DDBJ databases">
        <title>Genomic Encyclopedia of Type Strains, Phase IV (KMG-IV): sequencing the most valuable type-strain genomes for metagenomic binning, comparative biology and taxonomic classification.</title>
        <authorList>
            <person name="Goeker M."/>
        </authorList>
    </citation>
    <scope>NUCLEOTIDE SEQUENCE [LARGE SCALE GENOMIC DNA]</scope>
    <source>
        <strain evidence="4 5">DSM 103792</strain>
    </source>
</reference>
<evidence type="ECO:0000256" key="1">
    <source>
        <dbReference type="SAM" id="SignalP"/>
    </source>
</evidence>
<dbReference type="OrthoDB" id="9787933at2"/>
<protein>
    <submittedName>
        <fullName evidence="4">Dipeptidyl aminopeptidase/acylaminoacyl peptidase</fullName>
    </submittedName>
</protein>
<dbReference type="RefSeq" id="WP_133588039.1">
    <property type="nucleotide sequence ID" value="NZ_CP037953.1"/>
</dbReference>
<gene>
    <name evidence="4" type="ORF">EV696_102355</name>
</gene>
<keyword evidence="1" id="KW-0732">Signal</keyword>
<sequence length="798" mass="89930">MNKTISALLAAAFASLPVLAAPNVSMEQIMANPDWIGNAPERPVISSDGNTLYYQQKQIGSPLYDTWQLSLSGDMKPSKLTLPETVALENDNRVFSSDGLVVAWLSQGDLYVRENGHTRALTRTGKAGRLVGLIGNERVVLLQDESLVAIRLRDGFIELLASLAMKDEDKNEPASDVLSQQQMRLFDIIKLREQRQTESRERNEALAKLPTTAPKPFYFGKGMRLETVSVSPNGRYLLVGVDKEKRDGRGDKMPEYVSGDGYVGVRDVRSKVGNDQPDNESVFLIDLQTGSKRLISNDNLPGIKDDPLLDLKKAAAKRAGKSLEKSKGNRAIYVHHWPTGGVHWSADGSQVAVNLFSYDNKDRWLVAVDFDKAEWRLLHRLHDPAWVNDSEFNEFGWLPDNRFWYTSEETGYSHLYVKPLKGKAKALTKGKFEVNRVQLTRDGNWLYYRANKNHPGNHEVYRVNADGSRDEAVSALGGDNEFVLSPVGDAVVVTHSTTTRPPELYWQQPGQPAKPLTDTVSAEFKTIPWVAPEIIAVPSSHGKQPVYSRVYRNANTQQGEKKPAVMFVHGAGYLQNAHMGWSGYFREYMFHNLLLAQGYVVIDMDYRASEGYGRDWRTAIYQRMGTPELEDYLDGVEWLVNEANVDRNRIGIYGGSYGGFMTFMALFKTPDVFAAGAALRPVTDWAHYNHGYTSNILNTPEVDPDAYLRSSPIEFASGLKNPLLICSGMLDDNVFFQDSVRLVQRLIELKKPQFEMAIYPVEPHGFREPESWLDEYRRIYRLMEREVKNSPINAKSAE</sequence>